<feature type="compositionally biased region" description="Polar residues" evidence="1">
    <location>
        <begin position="171"/>
        <end position="180"/>
    </location>
</feature>
<gene>
    <name evidence="2" type="ORF">GN244_ATG07927</name>
    <name evidence="3" type="ORF">GN958_ATG23398</name>
</gene>
<dbReference type="AlphaFoldDB" id="A0A833SYI2"/>
<feature type="region of interest" description="Disordered" evidence="1">
    <location>
        <begin position="152"/>
        <end position="244"/>
    </location>
</feature>
<sequence length="244" mass="26920">MRTSFAFDSDKQLVHLARTYNDKGSQISWHDVAHRMRSTGHTAAVLRQRLQSLFEHGTRTSPISMYHVRKSGENGHHRYPREFFHRGPCFPRERPPAVTHQLRDPRCEINSSTRDSRGCCSCSTPDWNSSIYVASFVSTDSAKFSFTHYGSSSSAQAATNHGDGPRCSLPTRRQVSSAHVSTGAVLYTDKDSESDNQSCESLEADVATSTTSQSSPPTPPLSPQSESGGVEFYGGSTRSDQAQR</sequence>
<dbReference type="EMBL" id="WSZM01000160">
    <property type="protein sequence ID" value="KAF4039834.1"/>
    <property type="molecule type" value="Genomic_DNA"/>
</dbReference>
<name>A0A833SYI2_PHYIN</name>
<protein>
    <submittedName>
        <fullName evidence="2">Uncharacterized protein</fullName>
    </submittedName>
</protein>
<organism evidence="2 4">
    <name type="scientific">Phytophthora infestans</name>
    <name type="common">Potato late blight agent</name>
    <name type="synonym">Botrytis infestans</name>
    <dbReference type="NCBI Taxonomy" id="4787"/>
    <lineage>
        <taxon>Eukaryota</taxon>
        <taxon>Sar</taxon>
        <taxon>Stramenopiles</taxon>
        <taxon>Oomycota</taxon>
        <taxon>Peronosporomycetes</taxon>
        <taxon>Peronosporales</taxon>
        <taxon>Peronosporaceae</taxon>
        <taxon>Phytophthora</taxon>
    </lineage>
</organism>
<keyword evidence="4" id="KW-1185">Reference proteome</keyword>
<proteinExistence type="predicted"/>
<dbReference type="Proteomes" id="UP000602510">
    <property type="component" value="Unassembled WGS sequence"/>
</dbReference>
<evidence type="ECO:0000256" key="1">
    <source>
        <dbReference type="SAM" id="MobiDB-lite"/>
    </source>
</evidence>
<reference evidence="2" key="1">
    <citation type="submission" date="2020-04" db="EMBL/GenBank/DDBJ databases">
        <title>Hybrid Assembly of Korean Phytophthora infestans isolates.</title>
        <authorList>
            <person name="Prokchorchik M."/>
            <person name="Lee Y."/>
            <person name="Seo J."/>
            <person name="Cho J.-H."/>
            <person name="Park Y.-E."/>
            <person name="Jang D.-C."/>
            <person name="Im J.-S."/>
            <person name="Choi J.-G."/>
            <person name="Park H.-J."/>
            <person name="Lee G.-B."/>
            <person name="Lee Y.-G."/>
            <person name="Hong S.-Y."/>
            <person name="Cho K."/>
            <person name="Sohn K.H."/>
        </authorList>
    </citation>
    <scope>NUCLEOTIDE SEQUENCE</scope>
    <source>
        <strain evidence="2">KR_1_A1</strain>
        <strain evidence="3">KR_2_A2</strain>
    </source>
</reference>
<accession>A0A833SYI2</accession>
<evidence type="ECO:0000313" key="4">
    <source>
        <dbReference type="Proteomes" id="UP000602510"/>
    </source>
</evidence>
<dbReference type="Proteomes" id="UP000704712">
    <property type="component" value="Unassembled WGS sequence"/>
</dbReference>
<comment type="caution">
    <text evidence="2">The sequence shown here is derived from an EMBL/GenBank/DDBJ whole genome shotgun (WGS) entry which is preliminary data.</text>
</comment>
<evidence type="ECO:0000313" key="2">
    <source>
        <dbReference type="EMBL" id="KAF4039834.1"/>
    </source>
</evidence>
<dbReference type="EMBL" id="JAACNO010003269">
    <property type="protein sequence ID" value="KAF4127418.1"/>
    <property type="molecule type" value="Genomic_DNA"/>
</dbReference>
<evidence type="ECO:0000313" key="3">
    <source>
        <dbReference type="EMBL" id="KAF4127418.1"/>
    </source>
</evidence>